<evidence type="ECO:0000313" key="2">
    <source>
        <dbReference type="Proteomes" id="UP000297452"/>
    </source>
</evidence>
<dbReference type="AlphaFoldDB" id="A0A4Z1H839"/>
<proteinExistence type="predicted"/>
<reference evidence="1 2" key="1">
    <citation type="submission" date="2017-12" db="EMBL/GenBank/DDBJ databases">
        <title>Comparative genomics of Botrytis spp.</title>
        <authorList>
            <person name="Valero-Jimenez C.A."/>
            <person name="Tapia P."/>
            <person name="Veloso J."/>
            <person name="Silva-Moreno E."/>
            <person name="Staats M."/>
            <person name="Valdes J.H."/>
            <person name="Van Kan J.A.L."/>
        </authorList>
    </citation>
    <scope>NUCLEOTIDE SEQUENCE [LARGE SCALE GENOMIC DNA]</scope>
    <source>
        <strain evidence="1 2">MUCL2120</strain>
    </source>
</reference>
<protein>
    <submittedName>
        <fullName evidence="1">Uncharacterized protein</fullName>
    </submittedName>
</protein>
<name>A0A4Z1H839_9HELO</name>
<dbReference type="Proteomes" id="UP000297452">
    <property type="component" value="Unassembled WGS sequence"/>
</dbReference>
<gene>
    <name evidence="1" type="ORF">BOTNAR_0678g00010</name>
</gene>
<sequence>MLIIAKSVTVKAGFGSFSTLIDTAISLVVIKKGILNIKNPSYSDNKRNEPVNIKRELSKAINIYNNHTQSMELQIRGLRKDLSESNCKKYKLC</sequence>
<accession>A0A4Z1H839</accession>
<organism evidence="1 2">
    <name type="scientific">Botryotinia narcissicola</name>
    <dbReference type="NCBI Taxonomy" id="278944"/>
    <lineage>
        <taxon>Eukaryota</taxon>
        <taxon>Fungi</taxon>
        <taxon>Dikarya</taxon>
        <taxon>Ascomycota</taxon>
        <taxon>Pezizomycotina</taxon>
        <taxon>Leotiomycetes</taxon>
        <taxon>Helotiales</taxon>
        <taxon>Sclerotiniaceae</taxon>
        <taxon>Botryotinia</taxon>
    </lineage>
</organism>
<keyword evidence="2" id="KW-1185">Reference proteome</keyword>
<comment type="caution">
    <text evidence="1">The sequence shown here is derived from an EMBL/GenBank/DDBJ whole genome shotgun (WGS) entry which is preliminary data.</text>
</comment>
<evidence type="ECO:0000313" key="1">
    <source>
        <dbReference type="EMBL" id="TGO45328.1"/>
    </source>
</evidence>
<dbReference type="OrthoDB" id="10478109at2759"/>
<dbReference type="EMBL" id="PQXJ01000675">
    <property type="protein sequence ID" value="TGO45328.1"/>
    <property type="molecule type" value="Genomic_DNA"/>
</dbReference>